<proteinExistence type="predicted"/>
<comment type="caution">
    <text evidence="3">The sequence shown here is derived from an EMBL/GenBank/DDBJ whole genome shotgun (WGS) entry which is preliminary data.</text>
</comment>
<dbReference type="Pfam" id="PF06808">
    <property type="entry name" value="DctM"/>
    <property type="match status" value="1"/>
</dbReference>
<feature type="transmembrane region" description="Helical" evidence="1">
    <location>
        <begin position="78"/>
        <end position="97"/>
    </location>
</feature>
<protein>
    <submittedName>
        <fullName evidence="3">TRAP transporter permease</fullName>
    </submittedName>
</protein>
<evidence type="ECO:0000259" key="2">
    <source>
        <dbReference type="Pfam" id="PF06808"/>
    </source>
</evidence>
<dbReference type="NCBIfam" id="TIGR02123">
    <property type="entry name" value="TRAP_fused"/>
    <property type="match status" value="1"/>
</dbReference>
<feature type="transmembrane region" description="Helical" evidence="1">
    <location>
        <begin position="529"/>
        <end position="550"/>
    </location>
</feature>
<dbReference type="PANTHER" id="PTHR43849:SF2">
    <property type="entry name" value="BLL3936 PROTEIN"/>
    <property type="match status" value="1"/>
</dbReference>
<feature type="transmembrane region" description="Helical" evidence="1">
    <location>
        <begin position="504"/>
        <end position="523"/>
    </location>
</feature>
<feature type="domain" description="TRAP C4-dicarboxylate transport system permease DctM subunit" evidence="2">
    <location>
        <begin position="90"/>
        <end position="519"/>
    </location>
</feature>
<dbReference type="EMBL" id="QMQA01000088">
    <property type="protein sequence ID" value="RLE13569.1"/>
    <property type="molecule type" value="Genomic_DNA"/>
</dbReference>
<name>A0A662DHH1_UNCAE</name>
<feature type="transmembrane region" description="Helical" evidence="1">
    <location>
        <begin position="378"/>
        <end position="410"/>
    </location>
</feature>
<keyword evidence="1" id="KW-1133">Transmembrane helix</keyword>
<feature type="transmembrane region" description="Helical" evidence="1">
    <location>
        <begin position="416"/>
        <end position="444"/>
    </location>
</feature>
<dbReference type="PANTHER" id="PTHR43849">
    <property type="entry name" value="BLL3936 PROTEIN"/>
    <property type="match status" value="1"/>
</dbReference>
<evidence type="ECO:0000313" key="4">
    <source>
        <dbReference type="Proteomes" id="UP000280417"/>
    </source>
</evidence>
<feature type="transmembrane region" description="Helical" evidence="1">
    <location>
        <begin position="451"/>
        <end position="469"/>
    </location>
</feature>
<feature type="transmembrane region" description="Helical" evidence="1">
    <location>
        <begin position="199"/>
        <end position="219"/>
    </location>
</feature>
<evidence type="ECO:0000256" key="1">
    <source>
        <dbReference type="SAM" id="Phobius"/>
    </source>
</evidence>
<keyword evidence="1" id="KW-0812">Transmembrane</keyword>
<accession>A0A662DHH1</accession>
<organism evidence="3 4">
    <name type="scientific">Aerophobetes bacterium</name>
    <dbReference type="NCBI Taxonomy" id="2030807"/>
    <lineage>
        <taxon>Bacteria</taxon>
        <taxon>Candidatus Aerophobota</taxon>
    </lineage>
</organism>
<feature type="transmembrane region" description="Helical" evidence="1">
    <location>
        <begin position="271"/>
        <end position="295"/>
    </location>
</feature>
<dbReference type="InterPro" id="IPR011853">
    <property type="entry name" value="TRAP_DctM-Dct_fused"/>
</dbReference>
<sequence length="607" mass="65906">MSVFHIWVNTVGTMPGIHRNATHLGFVLVLIFLLYPETDKSPRDKFTILDIILAIMGAVAGIYILLFEEELHLERFSIPIMRDYVFAVIALFLLLLATRRASGWFIPVLSLFFLLYAAFLGKFIPGAFHYKGVAIGRLLYRMYLTDEGIFGIVCRVSATYVFLFILFGAFLLKSGAGDFIIQLARALTGRSRGGPAKMAVIASGFMGSVSGSAVANTVATGSFTIPLMKKTGYKPHVAGAVEAAASTGGQLMPPIMGAGAFIMSQWTGIPYLKIIAVAAIPAAMYFLSVGFFVHIEALKMKLKPLPEEEIPKLREVLKKGAPFIVPIFLLIFLLVRGYTPTYAACWGMLAIVAMSWTKKETRMYPKDILDALYLGARNAVSTASILICAGIVVGVAAITAIAITFSGVIVSLSHGILFLAIFLVAFASLILGMGLPVTASYIMLAVLAAPALRELGVSLLAAHMIIFWYSQDANVTPPICLAAYSASGIAGSKPMQTGFEAWKLAKGLYIIPLLFAYTPLLFTGGIWEIMVVAITATAGLFAFTICLEGYFVKELKIWERFLAGVATLALFWPNNFSRIIGILLFLSILLLSYKGYIRQKLSLAPRA</sequence>
<dbReference type="InterPro" id="IPR010656">
    <property type="entry name" value="DctM"/>
</dbReference>
<feature type="transmembrane region" description="Helical" evidence="1">
    <location>
        <begin position="17"/>
        <end position="35"/>
    </location>
</feature>
<dbReference type="Proteomes" id="UP000280417">
    <property type="component" value="Unassembled WGS sequence"/>
</dbReference>
<keyword evidence="1" id="KW-0472">Membrane</keyword>
<feature type="transmembrane region" description="Helical" evidence="1">
    <location>
        <begin position="104"/>
        <end position="128"/>
    </location>
</feature>
<feature type="transmembrane region" description="Helical" evidence="1">
    <location>
        <begin position="579"/>
        <end position="597"/>
    </location>
</feature>
<dbReference type="AlphaFoldDB" id="A0A662DHH1"/>
<feature type="transmembrane region" description="Helical" evidence="1">
    <location>
        <begin position="316"/>
        <end position="335"/>
    </location>
</feature>
<gene>
    <name evidence="3" type="ORF">DRJ04_04070</name>
</gene>
<feature type="transmembrane region" description="Helical" evidence="1">
    <location>
        <begin position="47"/>
        <end position="66"/>
    </location>
</feature>
<evidence type="ECO:0000313" key="3">
    <source>
        <dbReference type="EMBL" id="RLE13569.1"/>
    </source>
</evidence>
<feature type="transmembrane region" description="Helical" evidence="1">
    <location>
        <begin position="148"/>
        <end position="172"/>
    </location>
</feature>
<reference evidence="3 4" key="1">
    <citation type="submission" date="2018-06" db="EMBL/GenBank/DDBJ databases">
        <title>Extensive metabolic versatility and redundancy in microbially diverse, dynamic hydrothermal sediments.</title>
        <authorList>
            <person name="Dombrowski N."/>
            <person name="Teske A."/>
            <person name="Baker B.J."/>
        </authorList>
    </citation>
    <scope>NUCLEOTIDE SEQUENCE [LARGE SCALE GENOMIC DNA]</scope>
    <source>
        <strain evidence="3">B3_G15</strain>
    </source>
</reference>